<dbReference type="InterPro" id="IPR012312">
    <property type="entry name" value="Hemerythrin-like"/>
</dbReference>
<evidence type="ECO:0000256" key="1">
    <source>
        <dbReference type="SAM" id="Phobius"/>
    </source>
</evidence>
<dbReference type="RefSeq" id="WP_218884868.1">
    <property type="nucleotide sequence ID" value="NZ_JACCBB010000001.1"/>
</dbReference>
<dbReference type="EMBL" id="JACCBB010000001">
    <property type="protein sequence ID" value="NYD21745.1"/>
    <property type="molecule type" value="Genomic_DNA"/>
</dbReference>
<feature type="domain" description="Hemerythrin-like" evidence="2">
    <location>
        <begin position="31"/>
        <end position="144"/>
    </location>
</feature>
<dbReference type="Pfam" id="PF01814">
    <property type="entry name" value="Hemerythrin"/>
    <property type="match status" value="1"/>
</dbReference>
<comment type="caution">
    <text evidence="3">The sequence shown here is derived from an EMBL/GenBank/DDBJ whole genome shotgun (WGS) entry which is preliminary data.</text>
</comment>
<keyword evidence="4" id="KW-1185">Reference proteome</keyword>
<proteinExistence type="predicted"/>
<keyword evidence="1" id="KW-0472">Membrane</keyword>
<gene>
    <name evidence="3" type="ORF">BJ968_001285</name>
</gene>
<name>A0A7Y9DIN5_9ACTN</name>
<dbReference type="Proteomes" id="UP000521922">
    <property type="component" value="Unassembled WGS sequence"/>
</dbReference>
<evidence type="ECO:0000313" key="4">
    <source>
        <dbReference type="Proteomes" id="UP000521922"/>
    </source>
</evidence>
<dbReference type="PANTHER" id="PTHR35585">
    <property type="entry name" value="HHE DOMAIN PROTEIN (AFU_ORTHOLOGUE AFUA_4G00730)"/>
    <property type="match status" value="1"/>
</dbReference>
<keyword evidence="1" id="KW-1133">Transmembrane helix</keyword>
<keyword evidence="1" id="KW-0812">Transmembrane</keyword>
<dbReference type="Gene3D" id="1.20.120.520">
    <property type="entry name" value="nmb1532 protein domain like"/>
    <property type="match status" value="1"/>
</dbReference>
<sequence length="242" mass="26184">MTNPRRNGLTSVADQSEDELGGAGSVLWRQRADHADLDALMHAYDAEPDADARGRIVAEFGERALRHAFAEETVLFPAYRRHLPGDDDELTAHIEGDHQQVNELLQDLQRADPASPGYDARVRRAFEVVRHDAHDEEDDLLPRLQQVADVGELRAIGAAWEAARRASPTRPHPKVPRRPPGNVVAGAGLAVSDRVKDAVDAALPVGSARRAVGRGALAVTAAAVVVAAVRRSLRGGRAGRRR</sequence>
<feature type="transmembrane region" description="Helical" evidence="1">
    <location>
        <begin position="215"/>
        <end position="233"/>
    </location>
</feature>
<organism evidence="3 4">
    <name type="scientific">Kineococcus aurantiacus</name>
    <dbReference type="NCBI Taxonomy" id="37633"/>
    <lineage>
        <taxon>Bacteria</taxon>
        <taxon>Bacillati</taxon>
        <taxon>Actinomycetota</taxon>
        <taxon>Actinomycetes</taxon>
        <taxon>Kineosporiales</taxon>
        <taxon>Kineosporiaceae</taxon>
        <taxon>Kineococcus</taxon>
    </lineage>
</organism>
<evidence type="ECO:0000313" key="3">
    <source>
        <dbReference type="EMBL" id="NYD21745.1"/>
    </source>
</evidence>
<protein>
    <submittedName>
        <fullName evidence="3">Hemerythrin superfamily protein</fullName>
    </submittedName>
</protein>
<evidence type="ECO:0000259" key="2">
    <source>
        <dbReference type="Pfam" id="PF01814"/>
    </source>
</evidence>
<dbReference type="AlphaFoldDB" id="A0A7Y9DIN5"/>
<accession>A0A7Y9DIN5</accession>
<dbReference type="PANTHER" id="PTHR35585:SF1">
    <property type="entry name" value="HHE DOMAIN PROTEIN (AFU_ORTHOLOGUE AFUA_4G00730)"/>
    <property type="match status" value="1"/>
</dbReference>
<reference evidence="3 4" key="1">
    <citation type="submission" date="2020-07" db="EMBL/GenBank/DDBJ databases">
        <title>Sequencing the genomes of 1000 actinobacteria strains.</title>
        <authorList>
            <person name="Klenk H.-P."/>
        </authorList>
    </citation>
    <scope>NUCLEOTIDE SEQUENCE [LARGE SCALE GENOMIC DNA]</scope>
    <source>
        <strain evidence="3 4">DSM 7487</strain>
    </source>
</reference>